<dbReference type="PANTHER" id="PTHR44196:SF1">
    <property type="entry name" value="DEHYDROGENASE_REDUCTASE SDR FAMILY MEMBER 7B"/>
    <property type="match status" value="1"/>
</dbReference>
<protein>
    <submittedName>
        <fullName evidence="4">SDR family NAD(P)-dependent oxidoreductase</fullName>
    </submittedName>
</protein>
<accession>A0ABZ2PER9</accession>
<dbReference type="PRINTS" id="PR00080">
    <property type="entry name" value="SDRFAMILY"/>
</dbReference>
<proteinExistence type="inferred from homology"/>
<keyword evidence="2" id="KW-0560">Oxidoreductase</keyword>
<dbReference type="SUPFAM" id="SSF51735">
    <property type="entry name" value="NAD(P)-binding Rossmann-fold domains"/>
    <property type="match status" value="1"/>
</dbReference>
<keyword evidence="5" id="KW-1185">Reference proteome</keyword>
<name>A0ABZ2PER9_9NOCA</name>
<reference evidence="4 5" key="1">
    <citation type="submission" date="2024-03" db="EMBL/GenBank/DDBJ databases">
        <title>Natural products discovery in diverse microorganisms through a two-stage MS feature dereplication strategy.</title>
        <authorList>
            <person name="Zhang R."/>
        </authorList>
    </citation>
    <scope>NUCLEOTIDE SEQUENCE [LARGE SCALE GENOMIC DNA]</scope>
    <source>
        <strain evidence="4 5">18930</strain>
    </source>
</reference>
<dbReference type="PRINTS" id="PR00081">
    <property type="entry name" value="GDHRDH"/>
</dbReference>
<dbReference type="Gene3D" id="3.40.50.720">
    <property type="entry name" value="NAD(P)-binding Rossmann-like Domain"/>
    <property type="match status" value="1"/>
</dbReference>
<dbReference type="InterPro" id="IPR036291">
    <property type="entry name" value="NAD(P)-bd_dom_sf"/>
</dbReference>
<dbReference type="InterPro" id="IPR002347">
    <property type="entry name" value="SDR_fam"/>
</dbReference>
<evidence type="ECO:0000313" key="5">
    <source>
        <dbReference type="Proteomes" id="UP001432000"/>
    </source>
</evidence>
<dbReference type="InterPro" id="IPR020904">
    <property type="entry name" value="Sc_DH/Rdtase_CS"/>
</dbReference>
<dbReference type="RefSeq" id="WP_338887116.1">
    <property type="nucleotide sequence ID" value="NZ_CP147846.1"/>
</dbReference>
<evidence type="ECO:0000256" key="3">
    <source>
        <dbReference type="RuleBase" id="RU000363"/>
    </source>
</evidence>
<dbReference type="PROSITE" id="PS00061">
    <property type="entry name" value="ADH_SHORT"/>
    <property type="match status" value="1"/>
</dbReference>
<dbReference type="EMBL" id="CP147846">
    <property type="protein sequence ID" value="WXG67516.1"/>
    <property type="molecule type" value="Genomic_DNA"/>
</dbReference>
<dbReference type="CDD" id="cd05233">
    <property type="entry name" value="SDR_c"/>
    <property type="match status" value="1"/>
</dbReference>
<dbReference type="Pfam" id="PF00106">
    <property type="entry name" value="adh_short"/>
    <property type="match status" value="1"/>
</dbReference>
<organism evidence="4 5">
    <name type="scientific">Rhodococcus sovatensis</name>
    <dbReference type="NCBI Taxonomy" id="1805840"/>
    <lineage>
        <taxon>Bacteria</taxon>
        <taxon>Bacillati</taxon>
        <taxon>Actinomycetota</taxon>
        <taxon>Actinomycetes</taxon>
        <taxon>Mycobacteriales</taxon>
        <taxon>Nocardiaceae</taxon>
        <taxon>Rhodococcus</taxon>
    </lineage>
</organism>
<dbReference type="Proteomes" id="UP001432000">
    <property type="component" value="Chromosome"/>
</dbReference>
<evidence type="ECO:0000313" key="4">
    <source>
        <dbReference type="EMBL" id="WXG67516.1"/>
    </source>
</evidence>
<comment type="similarity">
    <text evidence="1 3">Belongs to the short-chain dehydrogenases/reductases (SDR) family.</text>
</comment>
<dbReference type="PANTHER" id="PTHR44196">
    <property type="entry name" value="DEHYDROGENASE/REDUCTASE SDR FAMILY MEMBER 7B"/>
    <property type="match status" value="1"/>
</dbReference>
<evidence type="ECO:0000256" key="2">
    <source>
        <dbReference type="ARBA" id="ARBA00023002"/>
    </source>
</evidence>
<evidence type="ECO:0000256" key="1">
    <source>
        <dbReference type="ARBA" id="ARBA00006484"/>
    </source>
</evidence>
<sequence length="278" mass="29143">MTPSYNARAVVTGAGSGIGRAFALELARRGGEVICADISLPRAEDTVALITATGGTAHPVVCDVALREQVEDLALFAELTFGRAPTLVVNNAGVGIGGKPVGEIGFEDWNWALGINLWGVVHGCETFAPVMKAAGEGGFINVASAAGFAAAPLMAPYNVSKAGVMSLSETMAAELSGTGLRVTVLCPTFVKTNVAVDGRITETGTKLAETLMRKTGFTPEKIAVDTLNKYDRGRLYVVPQIDAKLVWRLKRVAPALYTRVLGLLGRLAPQETTEKVGV</sequence>
<gene>
    <name evidence="4" type="ORF">WDS16_20050</name>
</gene>